<dbReference type="Proteomes" id="UP000594637">
    <property type="component" value="Chromosome"/>
</dbReference>
<dbReference type="KEGG" id="arep:ID810_08725"/>
<dbReference type="RefSeq" id="WP_166855792.1">
    <property type="nucleotide sequence ID" value="NZ_CP063989.1"/>
</dbReference>
<feature type="region of interest" description="Disordered" evidence="1">
    <location>
        <begin position="210"/>
        <end position="230"/>
    </location>
</feature>
<keyword evidence="3" id="KW-1185">Reference proteome</keyword>
<evidence type="ECO:0000313" key="2">
    <source>
        <dbReference type="EMBL" id="QPL04836.1"/>
    </source>
</evidence>
<feature type="compositionally biased region" description="Gly residues" evidence="1">
    <location>
        <begin position="216"/>
        <end position="225"/>
    </location>
</feature>
<organism evidence="2 3">
    <name type="scientific">Actinomyces respiraculi</name>
    <dbReference type="NCBI Taxonomy" id="2744574"/>
    <lineage>
        <taxon>Bacteria</taxon>
        <taxon>Bacillati</taxon>
        <taxon>Actinomycetota</taxon>
        <taxon>Actinomycetes</taxon>
        <taxon>Actinomycetales</taxon>
        <taxon>Actinomycetaceae</taxon>
        <taxon>Actinomyces</taxon>
    </lineage>
</organism>
<dbReference type="EMBL" id="CP063989">
    <property type="protein sequence ID" value="QPL04836.1"/>
    <property type="molecule type" value="Genomic_DNA"/>
</dbReference>
<reference evidence="2 3" key="1">
    <citation type="submission" date="2020-11" db="EMBL/GenBank/DDBJ databases">
        <title>Actinomyces sp. ZJ750.</title>
        <authorList>
            <person name="Zhou J."/>
        </authorList>
    </citation>
    <scope>NUCLEOTIDE SEQUENCE [LARGE SCALE GENOMIC DNA]</scope>
    <source>
        <strain evidence="2 3">ZJ750</strain>
    </source>
</reference>
<proteinExistence type="predicted"/>
<protein>
    <submittedName>
        <fullName evidence="2">AlkZ family DNA glycosylase</fullName>
    </submittedName>
</protein>
<name>A0A7T0PV27_9ACTO</name>
<dbReference type="PANTHER" id="PTHR38479">
    <property type="entry name" value="LMO0824 PROTEIN"/>
    <property type="match status" value="1"/>
</dbReference>
<gene>
    <name evidence="2" type="ORF">ID810_08725</name>
</gene>
<dbReference type="PANTHER" id="PTHR38479:SF2">
    <property type="entry name" value="WINGED HELIX DNA-BINDING DOMAIN-CONTAINING PROTEIN"/>
    <property type="match status" value="1"/>
</dbReference>
<dbReference type="Pfam" id="PF06224">
    <property type="entry name" value="AlkZ-like"/>
    <property type="match status" value="1"/>
</dbReference>
<accession>A0A7T0PV27</accession>
<dbReference type="AlphaFoldDB" id="A0A7T0PV27"/>
<evidence type="ECO:0000313" key="3">
    <source>
        <dbReference type="Proteomes" id="UP000594637"/>
    </source>
</evidence>
<dbReference type="InterPro" id="IPR009351">
    <property type="entry name" value="AlkZ-like"/>
</dbReference>
<sequence>MPQPAPAASAAPASSPGSTRLDPSLLRIVAQGLVPATSASDVAEAVRRQLAVQGQQVSAVPHALLSRTTGTRIPDVERAFADGQLVRSWPMRGTVHVTTAEDHHWLREALVHRYENGMSKGTSWLGLTEADIDRAGETALALIAAEGPLPRARLISAWEEAGLLGSGDGQDSSEVVSGRRRHLIARLHWQGVLVQGPRAANEHLVVDASALPGSETGPGGSGGSARGSDGHRAALAEIARRYATSHGPVTAADLARWTTLPVGQAAQALEDAVEMTNAVDYAADEPDAAARGLVPLTRARVGEGTRGALTVTGAGGSASPSARERGSTLYLRADLPDLLAVSWRQARATLFLASFDELHVGYKDRSCLTDEAGERLICPGANGMFRPLLVDRGRVVAVRPVGQGLIWDPAARRSARLEADVERAVRRMEKRLAGRA</sequence>
<evidence type="ECO:0000256" key="1">
    <source>
        <dbReference type="SAM" id="MobiDB-lite"/>
    </source>
</evidence>